<dbReference type="RefSeq" id="WP_096928658.1">
    <property type="nucleotide sequence ID" value="NZ_CP096849.1"/>
</dbReference>
<protein>
    <submittedName>
        <fullName evidence="1">DUF2163 domain-containing protein</fullName>
    </submittedName>
</protein>
<dbReference type="AlphaFoldDB" id="A0AAJ6LP87"/>
<reference evidence="1" key="1">
    <citation type="submission" date="2022-04" db="EMBL/GenBank/DDBJ databases">
        <title>Co-occurrence of mcr-9 and blaNDM-1 in multidrug-resistant Enterobacter kobei strain isolated from an infant with urinary infection.</title>
        <authorList>
            <person name="Zeng H."/>
        </authorList>
    </citation>
    <scope>NUCLEOTIDE SEQUENCE</scope>
    <source>
        <strain evidence="1">EC1382</strain>
    </source>
</reference>
<dbReference type="EMBL" id="CP096849">
    <property type="protein sequence ID" value="WMT67742.1"/>
    <property type="molecule type" value="Genomic_DNA"/>
</dbReference>
<gene>
    <name evidence="1" type="ORF">M2B19_09250</name>
</gene>
<proteinExistence type="predicted"/>
<name>A0AAJ6LP87_9ENTR</name>
<organism evidence="1 2">
    <name type="scientific">Enterobacter kobei</name>
    <dbReference type="NCBI Taxonomy" id="208224"/>
    <lineage>
        <taxon>Bacteria</taxon>
        <taxon>Pseudomonadati</taxon>
        <taxon>Pseudomonadota</taxon>
        <taxon>Gammaproteobacteria</taxon>
        <taxon>Enterobacterales</taxon>
        <taxon>Enterobacteriaceae</taxon>
        <taxon>Enterobacter</taxon>
        <taxon>Enterobacter cloacae complex</taxon>
    </lineage>
</organism>
<dbReference type="Proteomes" id="UP001228563">
    <property type="component" value="Chromosome"/>
</dbReference>
<evidence type="ECO:0000313" key="2">
    <source>
        <dbReference type="Proteomes" id="UP001228563"/>
    </source>
</evidence>
<evidence type="ECO:0000313" key="1">
    <source>
        <dbReference type="EMBL" id="WMT67742.1"/>
    </source>
</evidence>
<sequence length="214" mass="23948">MSIPSNVLTNADLIAYWNLTRGDSKTVLTEKELYQCGVMVKLIDILPATGSNIYLTDAIADQNYNGINYKSVPDFLDSSFANYVEKNQINNNGTSLKVSNVSQDYLSMALRGLWNDAKVNIWMGIVNPATGGILYAYRMFSGYIDYFSSDFNNTAGNTTNETTVNLNSLWKKLDQTQRLLSSTSVHQSLHTGDKFFDLIGILNSSEQFWKSSKK</sequence>
<accession>A0AAJ6LP87</accession>